<dbReference type="RefSeq" id="WP_025543945.1">
    <property type="nucleotide sequence ID" value="NZ_CP034413.3"/>
</dbReference>
<dbReference type="Proteomes" id="UP000298642">
    <property type="component" value="Chromosome"/>
</dbReference>
<dbReference type="SUPFAM" id="SSF54427">
    <property type="entry name" value="NTF2-like"/>
    <property type="match status" value="1"/>
</dbReference>
<dbReference type="Gene3D" id="3.10.450.50">
    <property type="match status" value="1"/>
</dbReference>
<dbReference type="GeneID" id="89523309"/>
<reference evidence="2" key="1">
    <citation type="submission" date="2018-12" db="EMBL/GenBank/DDBJ databases">
        <title>Dusodibacter welbiota gen. nov., sp. nov., isolated from human faeces and emended description of the Oscillibacter genus.</title>
        <authorList>
            <person name="Le Roy T."/>
            <person name="Van der Smissen P."/>
            <person name="Delzenne N."/>
            <person name="Muccioli G."/>
            <person name="Collet J.F."/>
            <person name="Cani P.D."/>
        </authorList>
    </citation>
    <scope>NUCLEOTIDE SEQUENCE [LARGE SCALE GENOMIC DNA]</scope>
    <source>
        <strain evidence="2">J115</strain>
    </source>
</reference>
<name>A0A4D7AKR7_9FIRM</name>
<dbReference type="InterPro" id="IPR032710">
    <property type="entry name" value="NTF2-like_dom_sf"/>
</dbReference>
<dbReference type="EMBL" id="CP034413">
    <property type="protein sequence ID" value="QCI58253.1"/>
    <property type="molecule type" value="Genomic_DNA"/>
</dbReference>
<accession>A0A4D7AKR7</accession>
<gene>
    <name evidence="1" type="ORF">EIO64_02595</name>
</gene>
<dbReference type="KEGG" id="obj:EIO64_02595"/>
<sequence length="110" mass="12523">MNPLTNYAEVFNKNDSKLFAELFADDCIFYDTAPTCAGMDPMFVRGKEGVDMIFNMYFHSMPMSAKPVSLNGNVLDYIICYPGIEIPCRGELLEEKDGKIARYHVCYRAE</sequence>
<dbReference type="AlphaFoldDB" id="A0A4D7AKR7"/>
<evidence type="ECO:0000313" key="2">
    <source>
        <dbReference type="Proteomes" id="UP000298642"/>
    </source>
</evidence>
<keyword evidence="2" id="KW-1185">Reference proteome</keyword>
<organism evidence="1 2">
    <name type="scientific">Dysosmobacter welbionis</name>
    <dbReference type="NCBI Taxonomy" id="2093857"/>
    <lineage>
        <taxon>Bacteria</taxon>
        <taxon>Bacillati</taxon>
        <taxon>Bacillota</taxon>
        <taxon>Clostridia</taxon>
        <taxon>Eubacteriales</taxon>
        <taxon>Oscillospiraceae</taxon>
        <taxon>Dysosmobacter</taxon>
    </lineage>
</organism>
<evidence type="ECO:0000313" key="1">
    <source>
        <dbReference type="EMBL" id="QCI58253.1"/>
    </source>
</evidence>
<proteinExistence type="predicted"/>
<protein>
    <submittedName>
        <fullName evidence="1">Nuclear transport factor 2 family protein</fullName>
    </submittedName>
</protein>